<keyword evidence="6" id="KW-1185">Reference proteome</keyword>
<evidence type="ECO:0000259" key="4">
    <source>
        <dbReference type="Pfam" id="PF24883"/>
    </source>
</evidence>
<dbReference type="Pfam" id="PF24883">
    <property type="entry name" value="NPHP3_N"/>
    <property type="match status" value="1"/>
</dbReference>
<dbReference type="InterPro" id="IPR056884">
    <property type="entry name" value="NPHP3-like_N"/>
</dbReference>
<feature type="compositionally biased region" description="Pro residues" evidence="3">
    <location>
        <begin position="36"/>
        <end position="50"/>
    </location>
</feature>
<dbReference type="InterPro" id="IPR027417">
    <property type="entry name" value="P-loop_NTPase"/>
</dbReference>
<dbReference type="InterPro" id="IPR002110">
    <property type="entry name" value="Ankyrin_rpt"/>
</dbReference>
<dbReference type="PANTHER" id="PTHR10039:SF16">
    <property type="entry name" value="GPI INOSITOL-DEACYLASE"/>
    <property type="match status" value="1"/>
</dbReference>
<dbReference type="PANTHER" id="PTHR10039">
    <property type="entry name" value="AMELOGENIN"/>
    <property type="match status" value="1"/>
</dbReference>
<organism evidence="5 6">
    <name type="scientific">Colletotrichum simmondsii</name>
    <dbReference type="NCBI Taxonomy" id="703756"/>
    <lineage>
        <taxon>Eukaryota</taxon>
        <taxon>Fungi</taxon>
        <taxon>Dikarya</taxon>
        <taxon>Ascomycota</taxon>
        <taxon>Pezizomycotina</taxon>
        <taxon>Sordariomycetes</taxon>
        <taxon>Hypocreomycetidae</taxon>
        <taxon>Glomerellales</taxon>
        <taxon>Glomerellaceae</taxon>
        <taxon>Colletotrichum</taxon>
        <taxon>Colletotrichum acutatum species complex</taxon>
    </lineage>
</organism>
<dbReference type="SUPFAM" id="SSF48403">
    <property type="entry name" value="Ankyrin repeat"/>
    <property type="match status" value="1"/>
</dbReference>
<dbReference type="PROSITE" id="PS50088">
    <property type="entry name" value="ANK_REPEAT"/>
    <property type="match status" value="1"/>
</dbReference>
<dbReference type="Proteomes" id="UP000070328">
    <property type="component" value="Unassembled WGS sequence"/>
</dbReference>
<feature type="domain" description="Nephrocystin 3-like N-terminal" evidence="4">
    <location>
        <begin position="393"/>
        <end position="567"/>
    </location>
</feature>
<name>A0A135SGQ2_9PEZI</name>
<sequence length="1194" mass="134533">MMAETKSSEGTKSSCVLALISCFNLGSKKKSSASPGPTPKPAVPCEPKPQSPTKSTDGSVSKDKTESILSKHAGTGNTDADSKHSRESTEAHIEAPSSDVQLVKYQPIIATEDAPVDLWHEALNKTHQDTKSWMGKFGVDRSSTIQVQELTTLVRQSEETYQDASSGLKIGERNILWRDYANRVVAWVTMIGDISVPFAPAPVSPVWSALRVLLQAETSRVEQITAAFGAADRILSIVRRGQIYESVYGLSSANLTEHSRVLLRDSIIELYRSSLDLLASTSTQLDGQESWAAQFLAALTDPNRAKSLLSDLTAAENNVSKNAEACVCESTERNLELLQSLHSPLRRIDDRVVQLLDCFKDMESRDREYAMNYISDVKVDEIHVAKKELRTEGTCEWLTQHPSFLAWEEPSSSSILWLNGQVGAGKSFLTSKVIDRYRSRPGDTLRSSENDEGFAHFYCDRSLVGRKDIKSILSSYIVQLLAVSRHRDRWHKQLLMFCKDAAASRRSLEISECERFVRELVNTYPRSILVLDALDECDQRSRTQIVSFFRKLVEDSDRPVKVFVSSRPETDILELMEMSSCIQISTSDNQKDIEKYIDLKLSQVDLGPVWKRQSVKSLVRETLLKKHGGMFKWVQLQWDQLEPLSTEIDVKQRLKKLPEGLVASYEEICSRQDGHALTVLMRAAMWVKWAETPMPTKVLLHVVKLPFCQTHEEMEAAMDEESITETELGNICRHLITPERRSILCCRGPEDLDWKFTHASIAEFFDKKLSHWTDNTEQYVATLLLLQASLPREEKDAEEPSNIVIRNFLGQEIMSGSYQGYPDYRDWTKLNLSDYAHVIWPDFVRRIYKRRPKTKEISGVLGYCLGLGDIADTSSFQYQTDMDAKGALRRKRLLENHGALQPWRNPAPATCDLGSLDLLKHLHRIGYDFTQTTTDQKYSCLSVAAGRENDDICSFLIDHGAEINVVDDRQSGGQGETPLHYACGSLSTVELLLSRGANPNLHEGHTPLCVVVHHDDSTDILSALLDWKADPNFPCKRGGVLCCLESALQSDNGNGLKLMLKRGLDVTLWEEEESILDRAASQGAVRCSRVLIEELGHDMNTSNGAIYDSMLVAAAYGGSERMLRYLIEEAKVSPRILISNPPHPSEPQWHMDTIVYFLESQHLTLPTLIKIGIPPNMLQEAMRLKRPMWRRKRN</sequence>
<dbReference type="Gene3D" id="1.25.40.20">
    <property type="entry name" value="Ankyrin repeat-containing domain"/>
    <property type="match status" value="1"/>
</dbReference>
<evidence type="ECO:0000256" key="3">
    <source>
        <dbReference type="SAM" id="MobiDB-lite"/>
    </source>
</evidence>
<keyword evidence="2" id="KW-0040">ANK repeat</keyword>
<evidence type="ECO:0000313" key="6">
    <source>
        <dbReference type="Proteomes" id="UP000070328"/>
    </source>
</evidence>
<dbReference type="Gene3D" id="3.40.50.300">
    <property type="entry name" value="P-loop containing nucleotide triphosphate hydrolases"/>
    <property type="match status" value="1"/>
</dbReference>
<evidence type="ECO:0000256" key="1">
    <source>
        <dbReference type="ARBA" id="ARBA00022737"/>
    </source>
</evidence>
<evidence type="ECO:0000313" key="5">
    <source>
        <dbReference type="EMBL" id="KXH35088.1"/>
    </source>
</evidence>
<evidence type="ECO:0000256" key="2">
    <source>
        <dbReference type="PROSITE-ProRule" id="PRU00023"/>
    </source>
</evidence>
<accession>A0A135SGQ2</accession>
<gene>
    <name evidence="5" type="ORF">CSIM01_04613</name>
</gene>
<feature type="compositionally biased region" description="Basic and acidic residues" evidence="3">
    <location>
        <begin position="80"/>
        <end position="93"/>
    </location>
</feature>
<dbReference type="EMBL" id="JFBX01000569">
    <property type="protein sequence ID" value="KXH35088.1"/>
    <property type="molecule type" value="Genomic_DNA"/>
</dbReference>
<reference evidence="5 6" key="1">
    <citation type="submission" date="2014-02" db="EMBL/GenBank/DDBJ databases">
        <title>The genome sequence of Colletotrichum simmondsii CBS122122.</title>
        <authorList>
            <person name="Baroncelli R."/>
            <person name="Thon M.R."/>
        </authorList>
    </citation>
    <scope>NUCLEOTIDE SEQUENCE [LARGE SCALE GENOMIC DNA]</scope>
    <source>
        <strain evidence="5 6">CBS122122</strain>
    </source>
</reference>
<proteinExistence type="predicted"/>
<dbReference type="AlphaFoldDB" id="A0A135SGQ2"/>
<dbReference type="InterPro" id="IPR036770">
    <property type="entry name" value="Ankyrin_rpt-contain_sf"/>
</dbReference>
<keyword evidence="1" id="KW-0677">Repeat</keyword>
<dbReference type="SMART" id="SM00248">
    <property type="entry name" value="ANK"/>
    <property type="match status" value="5"/>
</dbReference>
<protein>
    <recommendedName>
        <fullName evidence="4">Nephrocystin 3-like N-terminal domain-containing protein</fullName>
    </recommendedName>
</protein>
<dbReference type="SUPFAM" id="SSF52540">
    <property type="entry name" value="P-loop containing nucleoside triphosphate hydrolases"/>
    <property type="match status" value="1"/>
</dbReference>
<feature type="region of interest" description="Disordered" evidence="3">
    <location>
        <begin position="27"/>
        <end position="97"/>
    </location>
</feature>
<feature type="repeat" description="ANK" evidence="2">
    <location>
        <begin position="936"/>
        <end position="968"/>
    </location>
</feature>
<dbReference type="Pfam" id="PF12796">
    <property type="entry name" value="Ank_2"/>
    <property type="match status" value="1"/>
</dbReference>
<comment type="caution">
    <text evidence="5">The sequence shown here is derived from an EMBL/GenBank/DDBJ whole genome shotgun (WGS) entry which is preliminary data.</text>
</comment>
<dbReference type="OrthoDB" id="7464126at2759"/>